<feature type="transmembrane region" description="Helical" evidence="1">
    <location>
        <begin position="368"/>
        <end position="385"/>
    </location>
</feature>
<protein>
    <submittedName>
        <fullName evidence="2">Uncharacterized protein</fullName>
    </submittedName>
</protein>
<dbReference type="Proteomes" id="UP000494108">
    <property type="component" value="Unassembled WGS sequence"/>
</dbReference>
<keyword evidence="1" id="KW-1133">Transmembrane helix</keyword>
<feature type="transmembrane region" description="Helical" evidence="1">
    <location>
        <begin position="118"/>
        <end position="135"/>
    </location>
</feature>
<keyword evidence="1" id="KW-0472">Membrane</keyword>
<feature type="transmembrane region" description="Helical" evidence="1">
    <location>
        <begin position="79"/>
        <end position="106"/>
    </location>
</feature>
<feature type="transmembrane region" description="Helical" evidence="1">
    <location>
        <begin position="141"/>
        <end position="162"/>
    </location>
</feature>
<dbReference type="EMBL" id="CADIJX010000007">
    <property type="protein sequence ID" value="CAB3687643.1"/>
    <property type="molecule type" value="Genomic_DNA"/>
</dbReference>
<feature type="transmembrane region" description="Helical" evidence="1">
    <location>
        <begin position="248"/>
        <end position="265"/>
    </location>
</feature>
<keyword evidence="1" id="KW-0812">Transmembrane</keyword>
<feature type="transmembrane region" description="Helical" evidence="1">
    <location>
        <begin position="174"/>
        <end position="205"/>
    </location>
</feature>
<feature type="transmembrane region" description="Helical" evidence="1">
    <location>
        <begin position="304"/>
        <end position="326"/>
    </location>
</feature>
<evidence type="ECO:0000313" key="3">
    <source>
        <dbReference type="Proteomes" id="UP000494108"/>
    </source>
</evidence>
<dbReference type="AlphaFoldDB" id="A0A6S6ZV44"/>
<sequence>MWKNQRLNILAGLFAAAMTVLAVIGAIRMYSPIPHWDMWDGTLQFYLDVQDGVASAWWRQHNEHRVLLSRVLFWLDYRYFGGISIFLIAMNYVIVAAAIWVFWIVLRDTENGGRSVSSRNALALFIAGALFFWSQDNNLTWGFQSQFFLAQLLPMCGLVWLGRSIQRENSTANFALACAFGVLATGTMANGVLALPLMVVCALVLRLSPLRIVILVVLAALCLTAYFATYLPPPFHGHLSDALRDQPIRLIVYTMMYLGSPFYFMTGKGVFGMGAAAAAGSVLALGSVWLSLRLVRNARQAPISIALLLFILYIGGSAFGTAGGRLIFGMESATSSRYTTPALMAWLAFTIVLYLNSRLSRSARGAKSAGFVFVVAAILMLSYQVRAARGDVDMLQNREIAALALELGIKDQEFISQVYPKMEEPLAMASAAQARGLTVFGRFPYRGLKAELGADVASEALAACSGRLETVTALPEDAGYWRVSGWIFNDRADDSPKLVKILENNSVIGFALTGKPRRDLASSVSKSAVKAGFVGYLKRSDKSISIRAVGVDVPCQLDLGKISPAQIGVK</sequence>
<accession>A0A6S6ZV44</accession>
<keyword evidence="3" id="KW-1185">Reference proteome</keyword>
<evidence type="ECO:0000313" key="2">
    <source>
        <dbReference type="EMBL" id="CAB3687643.1"/>
    </source>
</evidence>
<reference evidence="2 3" key="1">
    <citation type="submission" date="2020-04" db="EMBL/GenBank/DDBJ databases">
        <authorList>
            <person name="De Canck E."/>
        </authorList>
    </citation>
    <scope>NUCLEOTIDE SEQUENCE [LARGE SCALE GENOMIC DNA]</scope>
    <source>
        <strain evidence="2 3">LMG 3431</strain>
    </source>
</reference>
<organism evidence="2 3">
    <name type="scientific">Achromobacter pestifer</name>
    <dbReference type="NCBI Taxonomy" id="1353889"/>
    <lineage>
        <taxon>Bacteria</taxon>
        <taxon>Pseudomonadati</taxon>
        <taxon>Pseudomonadota</taxon>
        <taxon>Betaproteobacteria</taxon>
        <taxon>Burkholderiales</taxon>
        <taxon>Alcaligenaceae</taxon>
        <taxon>Achromobacter</taxon>
    </lineage>
</organism>
<feature type="transmembrane region" description="Helical" evidence="1">
    <location>
        <begin position="271"/>
        <end position="292"/>
    </location>
</feature>
<evidence type="ECO:0000256" key="1">
    <source>
        <dbReference type="SAM" id="Phobius"/>
    </source>
</evidence>
<feature type="transmembrane region" description="Helical" evidence="1">
    <location>
        <begin position="338"/>
        <end position="356"/>
    </location>
</feature>
<feature type="transmembrane region" description="Helical" evidence="1">
    <location>
        <begin position="211"/>
        <end position="228"/>
    </location>
</feature>
<feature type="transmembrane region" description="Helical" evidence="1">
    <location>
        <begin position="7"/>
        <end position="30"/>
    </location>
</feature>
<name>A0A6S6ZV44_9BURK</name>
<proteinExistence type="predicted"/>
<gene>
    <name evidence="2" type="ORF">LMG3431_04696</name>
</gene>